<dbReference type="Pfam" id="PF00241">
    <property type="entry name" value="Cofilin_ADF"/>
    <property type="match status" value="1"/>
</dbReference>
<evidence type="ECO:0000256" key="5">
    <source>
        <dbReference type="ARBA" id="ARBA00032427"/>
    </source>
</evidence>
<accession>A0A1Y2CD46</accession>
<dbReference type="CDD" id="cd11286">
    <property type="entry name" value="ADF_cofilin_like"/>
    <property type="match status" value="1"/>
</dbReference>
<dbReference type="PRINTS" id="PR00006">
    <property type="entry name" value="COFILIN"/>
</dbReference>
<dbReference type="GO" id="GO:0015629">
    <property type="term" value="C:actin cytoskeleton"/>
    <property type="evidence" value="ECO:0007669"/>
    <property type="project" value="InterPro"/>
</dbReference>
<evidence type="ECO:0000256" key="4">
    <source>
        <dbReference type="ARBA" id="ARBA00023203"/>
    </source>
</evidence>
<keyword evidence="4" id="KW-0009">Actin-binding</keyword>
<dbReference type="GO" id="GO:0016363">
    <property type="term" value="C:nuclear matrix"/>
    <property type="evidence" value="ECO:0007669"/>
    <property type="project" value="UniProtKB-SubCell"/>
</dbReference>
<gene>
    <name evidence="7" type="ORF">BCR33DRAFT_716777</name>
</gene>
<dbReference type="SMART" id="SM00102">
    <property type="entry name" value="ADF"/>
    <property type="match status" value="1"/>
</dbReference>
<feature type="domain" description="ADF-H" evidence="6">
    <location>
        <begin position="2"/>
        <end position="141"/>
    </location>
</feature>
<evidence type="ECO:0000256" key="1">
    <source>
        <dbReference type="ARBA" id="ARBA00004109"/>
    </source>
</evidence>
<keyword evidence="8" id="KW-1185">Reference proteome</keyword>
<dbReference type="STRING" id="329046.A0A1Y2CD46"/>
<dbReference type="AlphaFoldDB" id="A0A1Y2CD46"/>
<dbReference type="OrthoDB" id="10249245at2759"/>
<dbReference type="EMBL" id="MCGO01000021">
    <property type="protein sequence ID" value="ORY44827.1"/>
    <property type="molecule type" value="Genomic_DNA"/>
</dbReference>
<name>A0A1Y2CD46_9FUNG</name>
<evidence type="ECO:0000259" key="6">
    <source>
        <dbReference type="PROSITE" id="PS51263"/>
    </source>
</evidence>
<sequence>MSSGVTAANDVITMYEEMKLRRKFAYIVYKIDGASIVPADSLTTEDAEKLGSEATYEKFVSQFPAGEGRYGVYDFEFETPDGVRNKLVFFLWAPDTAAIKSKMIYASSKQAIRQRLEGIHTEIQCTDASELAYESAFEKIAGKGAKPLLKAPKA</sequence>
<dbReference type="InterPro" id="IPR017904">
    <property type="entry name" value="ADF/Cofilin"/>
</dbReference>
<dbReference type="SUPFAM" id="SSF55753">
    <property type="entry name" value="Actin depolymerizing proteins"/>
    <property type="match status" value="1"/>
</dbReference>
<evidence type="ECO:0000313" key="8">
    <source>
        <dbReference type="Proteomes" id="UP000193642"/>
    </source>
</evidence>
<evidence type="ECO:0000256" key="3">
    <source>
        <dbReference type="ARBA" id="ARBA00015630"/>
    </source>
</evidence>
<evidence type="ECO:0000313" key="7">
    <source>
        <dbReference type="EMBL" id="ORY44827.1"/>
    </source>
</evidence>
<dbReference type="GO" id="GO:0003779">
    <property type="term" value="F:actin binding"/>
    <property type="evidence" value="ECO:0007669"/>
    <property type="project" value="UniProtKB-KW"/>
</dbReference>
<dbReference type="InterPro" id="IPR029006">
    <property type="entry name" value="ADF-H/Gelsolin-like_dom_sf"/>
</dbReference>
<dbReference type="PROSITE" id="PS51263">
    <property type="entry name" value="ADF_H"/>
    <property type="match status" value="1"/>
</dbReference>
<organism evidence="7 8">
    <name type="scientific">Rhizoclosmatium globosum</name>
    <dbReference type="NCBI Taxonomy" id="329046"/>
    <lineage>
        <taxon>Eukaryota</taxon>
        <taxon>Fungi</taxon>
        <taxon>Fungi incertae sedis</taxon>
        <taxon>Chytridiomycota</taxon>
        <taxon>Chytridiomycota incertae sedis</taxon>
        <taxon>Chytridiomycetes</taxon>
        <taxon>Chytridiales</taxon>
        <taxon>Chytriomycetaceae</taxon>
        <taxon>Rhizoclosmatium</taxon>
    </lineage>
</organism>
<dbReference type="InterPro" id="IPR002108">
    <property type="entry name" value="ADF-H"/>
</dbReference>
<dbReference type="Gene3D" id="3.40.20.10">
    <property type="entry name" value="Severin"/>
    <property type="match status" value="1"/>
</dbReference>
<dbReference type="Proteomes" id="UP000193642">
    <property type="component" value="Unassembled WGS sequence"/>
</dbReference>
<comment type="similarity">
    <text evidence="2">Belongs to the actin-binding proteins ADF family.</text>
</comment>
<proteinExistence type="inferred from homology"/>
<dbReference type="PANTHER" id="PTHR11913">
    <property type="entry name" value="COFILIN-RELATED"/>
    <property type="match status" value="1"/>
</dbReference>
<comment type="caution">
    <text evidence="7">The sequence shown here is derived from an EMBL/GenBank/DDBJ whole genome shotgun (WGS) entry which is preliminary data.</text>
</comment>
<dbReference type="GO" id="GO:0030042">
    <property type="term" value="P:actin filament depolymerization"/>
    <property type="evidence" value="ECO:0007669"/>
    <property type="project" value="InterPro"/>
</dbReference>
<evidence type="ECO:0000256" key="2">
    <source>
        <dbReference type="ARBA" id="ARBA00006844"/>
    </source>
</evidence>
<reference evidence="7 8" key="1">
    <citation type="submission" date="2016-07" db="EMBL/GenBank/DDBJ databases">
        <title>Pervasive Adenine N6-methylation of Active Genes in Fungi.</title>
        <authorList>
            <consortium name="DOE Joint Genome Institute"/>
            <person name="Mondo S.J."/>
            <person name="Dannebaum R.O."/>
            <person name="Kuo R.C."/>
            <person name="Labutti K."/>
            <person name="Haridas S."/>
            <person name="Kuo A."/>
            <person name="Salamov A."/>
            <person name="Ahrendt S.R."/>
            <person name="Lipzen A."/>
            <person name="Sullivan W."/>
            <person name="Andreopoulos W.B."/>
            <person name="Clum A."/>
            <person name="Lindquist E."/>
            <person name="Daum C."/>
            <person name="Ramamoorthy G.K."/>
            <person name="Gryganskyi A."/>
            <person name="Culley D."/>
            <person name="Magnuson J.K."/>
            <person name="James T.Y."/>
            <person name="O'Malley M.A."/>
            <person name="Stajich J.E."/>
            <person name="Spatafora J.W."/>
            <person name="Visel A."/>
            <person name="Grigoriev I.V."/>
        </authorList>
    </citation>
    <scope>NUCLEOTIDE SEQUENCE [LARGE SCALE GENOMIC DNA]</scope>
    <source>
        <strain evidence="7 8">JEL800</strain>
    </source>
</reference>
<comment type="subcellular location">
    <subcellularLocation>
        <location evidence="1">Nucleus matrix</location>
    </subcellularLocation>
</comment>
<protein>
    <recommendedName>
        <fullName evidence="3">Cofilin</fullName>
    </recommendedName>
    <alternativeName>
        <fullName evidence="5">Actin-depolymerizing factor 1</fullName>
    </alternativeName>
</protein>